<dbReference type="GO" id="GO:0003677">
    <property type="term" value="F:DNA binding"/>
    <property type="evidence" value="ECO:0007669"/>
    <property type="project" value="UniProtKB-KW"/>
</dbReference>
<feature type="domain" description="HTH marR-type" evidence="4">
    <location>
        <begin position="2"/>
        <end position="133"/>
    </location>
</feature>
<keyword evidence="3" id="KW-0804">Transcription</keyword>
<dbReference type="Pfam" id="PF12802">
    <property type="entry name" value="MarR_2"/>
    <property type="match status" value="1"/>
</dbReference>
<keyword evidence="2" id="KW-0238">DNA-binding</keyword>
<organism evidence="5 6">
    <name type="scientific">Holdemania filiformis</name>
    <dbReference type="NCBI Taxonomy" id="61171"/>
    <lineage>
        <taxon>Bacteria</taxon>
        <taxon>Bacillati</taxon>
        <taxon>Bacillota</taxon>
        <taxon>Erysipelotrichia</taxon>
        <taxon>Erysipelotrichales</taxon>
        <taxon>Erysipelotrichaceae</taxon>
        <taxon>Holdemania</taxon>
    </lineage>
</organism>
<proteinExistence type="predicted"/>
<dbReference type="InterPro" id="IPR011991">
    <property type="entry name" value="ArsR-like_HTH"/>
</dbReference>
<evidence type="ECO:0000259" key="4">
    <source>
        <dbReference type="PROSITE" id="PS50995"/>
    </source>
</evidence>
<dbReference type="RefSeq" id="WP_117896030.1">
    <property type="nucleotide sequence ID" value="NZ_CABJCV010000027.1"/>
</dbReference>
<evidence type="ECO:0000313" key="5">
    <source>
        <dbReference type="EMBL" id="RGR68454.1"/>
    </source>
</evidence>
<dbReference type="PROSITE" id="PS50995">
    <property type="entry name" value="HTH_MARR_2"/>
    <property type="match status" value="1"/>
</dbReference>
<keyword evidence="6" id="KW-1185">Reference proteome</keyword>
<dbReference type="SUPFAM" id="SSF46785">
    <property type="entry name" value="Winged helix' DNA-binding domain"/>
    <property type="match status" value="1"/>
</dbReference>
<dbReference type="SMART" id="SM00347">
    <property type="entry name" value="HTH_MARR"/>
    <property type="match status" value="1"/>
</dbReference>
<evidence type="ECO:0000256" key="3">
    <source>
        <dbReference type="ARBA" id="ARBA00023163"/>
    </source>
</evidence>
<sequence>MNKPFCILFSRAYRAQTAQIRPRMADQGISMGQPKILHLLTRSSRTQVELARACDIEPATVSKILDLMEQAGMIERVRSDKDRRSIQVQITEFGAQQHAKMSEIHAEVEALALEGFSAEEREQFISYIQRMTDNLRGEKTAVEGENRV</sequence>
<dbReference type="PANTHER" id="PTHR42756:SF1">
    <property type="entry name" value="TRANSCRIPTIONAL REPRESSOR OF EMRAB OPERON"/>
    <property type="match status" value="1"/>
</dbReference>
<dbReference type="GeneID" id="83016854"/>
<evidence type="ECO:0000313" key="6">
    <source>
        <dbReference type="Proteomes" id="UP000284178"/>
    </source>
</evidence>
<evidence type="ECO:0000256" key="1">
    <source>
        <dbReference type="ARBA" id="ARBA00023015"/>
    </source>
</evidence>
<comment type="caution">
    <text evidence="5">The sequence shown here is derived from an EMBL/GenBank/DDBJ whole genome shotgun (WGS) entry which is preliminary data.</text>
</comment>
<dbReference type="EMBL" id="QRUP01000027">
    <property type="protein sequence ID" value="RGR68454.1"/>
    <property type="molecule type" value="Genomic_DNA"/>
</dbReference>
<dbReference type="Proteomes" id="UP000284178">
    <property type="component" value="Unassembled WGS sequence"/>
</dbReference>
<dbReference type="InterPro" id="IPR036390">
    <property type="entry name" value="WH_DNA-bd_sf"/>
</dbReference>
<evidence type="ECO:0000256" key="2">
    <source>
        <dbReference type="ARBA" id="ARBA00023125"/>
    </source>
</evidence>
<dbReference type="AlphaFoldDB" id="A0A412FJW1"/>
<dbReference type="Gene3D" id="1.10.10.10">
    <property type="entry name" value="Winged helix-like DNA-binding domain superfamily/Winged helix DNA-binding domain"/>
    <property type="match status" value="1"/>
</dbReference>
<dbReference type="GO" id="GO:0003700">
    <property type="term" value="F:DNA-binding transcription factor activity"/>
    <property type="evidence" value="ECO:0007669"/>
    <property type="project" value="InterPro"/>
</dbReference>
<keyword evidence="1" id="KW-0805">Transcription regulation</keyword>
<accession>A0A412FJW1</accession>
<dbReference type="PANTHER" id="PTHR42756">
    <property type="entry name" value="TRANSCRIPTIONAL REGULATOR, MARR"/>
    <property type="match status" value="1"/>
</dbReference>
<dbReference type="CDD" id="cd00090">
    <property type="entry name" value="HTH_ARSR"/>
    <property type="match status" value="1"/>
</dbReference>
<protein>
    <submittedName>
        <fullName evidence="5">MarR family transcriptional regulator</fullName>
    </submittedName>
</protein>
<name>A0A412FJW1_9FIRM</name>
<dbReference type="InterPro" id="IPR000835">
    <property type="entry name" value="HTH_MarR-typ"/>
</dbReference>
<dbReference type="PRINTS" id="PR00598">
    <property type="entry name" value="HTHMARR"/>
</dbReference>
<dbReference type="InterPro" id="IPR036388">
    <property type="entry name" value="WH-like_DNA-bd_sf"/>
</dbReference>
<gene>
    <name evidence="5" type="ORF">DWY25_15770</name>
</gene>
<reference evidence="5 6" key="1">
    <citation type="submission" date="2018-08" db="EMBL/GenBank/DDBJ databases">
        <title>A genome reference for cultivated species of the human gut microbiota.</title>
        <authorList>
            <person name="Zou Y."/>
            <person name="Xue W."/>
            <person name="Luo G."/>
        </authorList>
    </citation>
    <scope>NUCLEOTIDE SEQUENCE [LARGE SCALE GENOMIC DNA]</scope>
    <source>
        <strain evidence="5 6">AF24-29</strain>
    </source>
</reference>